<dbReference type="GO" id="GO:0016020">
    <property type="term" value="C:membrane"/>
    <property type="evidence" value="ECO:0007669"/>
    <property type="project" value="UniProtKB-SubCell"/>
</dbReference>
<evidence type="ECO:0000256" key="5">
    <source>
        <dbReference type="ARBA" id="ARBA00022448"/>
    </source>
</evidence>
<dbReference type="Pfam" id="PF00083">
    <property type="entry name" value="Sugar_tr"/>
    <property type="match status" value="1"/>
</dbReference>
<dbReference type="GO" id="GO:0005794">
    <property type="term" value="C:Golgi apparatus"/>
    <property type="evidence" value="ECO:0007669"/>
    <property type="project" value="UniProtKB-SubCell"/>
</dbReference>
<evidence type="ECO:0000259" key="13">
    <source>
        <dbReference type="Pfam" id="PF01545"/>
    </source>
</evidence>
<name>A0A7R8D6J4_LEPSM</name>
<keyword evidence="10" id="KW-0472">Membrane</keyword>
<comment type="catalytic activity">
    <reaction evidence="11">
        <text>Zn(2+)(in) = Zn(2+)(out)</text>
        <dbReference type="Rhea" id="RHEA:29351"/>
        <dbReference type="ChEBI" id="CHEBI:29105"/>
    </reaction>
</comment>
<dbReference type="GO" id="GO:1904257">
    <property type="term" value="P:zinc ion import into Golgi lumen"/>
    <property type="evidence" value="ECO:0007669"/>
    <property type="project" value="TreeGrafter"/>
</dbReference>
<dbReference type="AlphaFoldDB" id="A0A7R8D6J4"/>
<dbReference type="Pfam" id="PF01545">
    <property type="entry name" value="Cation_efflux"/>
    <property type="match status" value="1"/>
</dbReference>
<dbReference type="Gene3D" id="1.20.1250.20">
    <property type="entry name" value="MFS general substrate transporter like domains"/>
    <property type="match status" value="1"/>
</dbReference>
<evidence type="ECO:0000256" key="11">
    <source>
        <dbReference type="ARBA" id="ARBA00034634"/>
    </source>
</evidence>
<evidence type="ECO:0000256" key="1">
    <source>
        <dbReference type="ARBA" id="ARBA00004141"/>
    </source>
</evidence>
<keyword evidence="7" id="KW-0862">Zinc</keyword>
<dbReference type="Gene3D" id="2.170.270.10">
    <property type="entry name" value="SET domain"/>
    <property type="match status" value="1"/>
</dbReference>
<comment type="subunit">
    <text evidence="4">Homooligomer.</text>
</comment>
<proteinExistence type="inferred from homology"/>
<reference evidence="14" key="1">
    <citation type="submission" date="2021-02" db="EMBL/GenBank/DDBJ databases">
        <authorList>
            <person name="Bekaert M."/>
        </authorList>
    </citation>
    <scope>NUCLEOTIDE SEQUENCE</scope>
    <source>
        <strain evidence="14">IoA-00</strain>
    </source>
</reference>
<comment type="subcellular location">
    <subcellularLocation>
        <location evidence="2">Golgi apparatus</location>
        <location evidence="2">trans-Golgi network</location>
    </subcellularLocation>
    <subcellularLocation>
        <location evidence="1">Membrane</location>
        <topology evidence="1">Multi-pass membrane protein</topology>
    </subcellularLocation>
</comment>
<evidence type="ECO:0000256" key="3">
    <source>
        <dbReference type="ARBA" id="ARBA00008873"/>
    </source>
</evidence>
<evidence type="ECO:0000313" key="14">
    <source>
        <dbReference type="EMBL" id="CAF3041455.1"/>
    </source>
</evidence>
<evidence type="ECO:0000256" key="12">
    <source>
        <dbReference type="ARBA" id="ARBA00046010"/>
    </source>
</evidence>
<evidence type="ECO:0000313" key="15">
    <source>
        <dbReference type="Proteomes" id="UP000675881"/>
    </source>
</evidence>
<dbReference type="Gene3D" id="1.25.40.10">
    <property type="entry name" value="Tetratricopeptide repeat domain"/>
    <property type="match status" value="1"/>
</dbReference>
<evidence type="ECO:0000256" key="6">
    <source>
        <dbReference type="ARBA" id="ARBA00022692"/>
    </source>
</evidence>
<comment type="similarity">
    <text evidence="3">Belongs to the cation diffusion facilitator (CDF) transporter (TC 2.A.4) family. SLC30A subfamily.</text>
</comment>
<dbReference type="SUPFAM" id="SSF82199">
    <property type="entry name" value="SET domain"/>
    <property type="match status" value="1"/>
</dbReference>
<evidence type="ECO:0000256" key="7">
    <source>
        <dbReference type="ARBA" id="ARBA00022906"/>
    </source>
</evidence>
<evidence type="ECO:0000256" key="10">
    <source>
        <dbReference type="ARBA" id="ARBA00023136"/>
    </source>
</evidence>
<dbReference type="InterPro" id="IPR002524">
    <property type="entry name" value="Cation_efflux"/>
</dbReference>
<dbReference type="InterPro" id="IPR036259">
    <property type="entry name" value="MFS_trans_sf"/>
</dbReference>
<protein>
    <submittedName>
        <fullName evidence="14">SLC30A5_7</fullName>
    </submittedName>
</protein>
<dbReference type="NCBIfam" id="TIGR01297">
    <property type="entry name" value="CDF"/>
    <property type="match status" value="1"/>
</dbReference>
<feature type="domain" description="Cation efflux protein transmembrane" evidence="13">
    <location>
        <begin position="837"/>
        <end position="1011"/>
    </location>
</feature>
<keyword evidence="9" id="KW-0406">Ion transport</keyword>
<dbReference type="SUPFAM" id="SSF103473">
    <property type="entry name" value="MFS general substrate transporter"/>
    <property type="match status" value="1"/>
</dbReference>
<keyword evidence="5" id="KW-0813">Transport</keyword>
<accession>A0A7R8D6J4</accession>
<keyword evidence="15" id="KW-1185">Reference proteome</keyword>
<evidence type="ECO:0000256" key="4">
    <source>
        <dbReference type="ARBA" id="ARBA00011182"/>
    </source>
</evidence>
<evidence type="ECO:0000256" key="9">
    <source>
        <dbReference type="ARBA" id="ARBA00023065"/>
    </source>
</evidence>
<dbReference type="GO" id="GO:0031410">
    <property type="term" value="C:cytoplasmic vesicle"/>
    <property type="evidence" value="ECO:0007669"/>
    <property type="project" value="TreeGrafter"/>
</dbReference>
<keyword evidence="8" id="KW-1133">Transmembrane helix</keyword>
<comment type="function">
    <text evidence="12">Zinc ion transporter mediating zinc entry from the cytosol into the lumen of organelles along the secretory pathway. By contributing to zinc ion homeostasis within the early secretory pathway, regulates the activation and folding of enzymes like alkaline phosphatases.</text>
</comment>
<evidence type="ECO:0000256" key="8">
    <source>
        <dbReference type="ARBA" id="ARBA00022989"/>
    </source>
</evidence>
<evidence type="ECO:0000256" key="2">
    <source>
        <dbReference type="ARBA" id="ARBA00004601"/>
    </source>
</evidence>
<sequence>MMEEDLDTSTQDENGTDIKDSSSSINNEMIEALLHRTIAKVNQGEAKEVNTLTMPPQSPSKDTPKKKKFKRAIVQILSVIAISLGHFLDGSALAFTSPLLPQLMSSNSTHSNQWSTTKFHIKYAFSGSDNWVFTYFIGYTSLAFARSVIYIYFGRLLCGFEIRGILGVLTNFFCQIGILCTYVAGYFIDWRMIAITMMIFCIPTICFYMQEILWKHWDWTPVQNAIKALHERVLGEYNALTILRELKKPSCTAYPLLVAYAKHIFIESGIEIEEKSSEYYRRKFLLLISGGGVAVSLAVLSIFFYLRDAKLADNIPSLPIVFFIIYLLFFMMGFGSISWLFIAEILPPTIRSTTYPLCIAWNWIWNFGFAHSQNEDIEQVKDIGNILFQEKRYLESCEAFTRLIYQSSLCGEIKGFWNRSASLEKLNKYHECLDNLDASIRYESEFVPAHQLYDRRGRCFLKLEMKDTALENFRIAKRTFRKVRHTRKKKKKSLFLNHLRKSELEAKSLKNTKYFERECEENNLSSKVETKFSNSLGRYLVAKENFKPGEIILTQSPISMYGNKKGFCHHCLKEQYHSYESQLLLNNGNKELEIPANVLLAIRIISKLKESILDDNMKDICDDYAIMNGLVSHERGHDRGEVITTAIRSVIIGKILLEADFYGDRIINETHLIKIDKFIHFLQLALPHNIHSIYQLNGDKRDDIVLDKIGRGIYEFLISNRTIKKGDIISDCYGSHHFTSPKNNRRMNLMAEYKFECNCVACKNNYPSIKDLMKQEPSLMSKENKNIQKIFKKYQEQYTFQNYRKAISYCQKYIEELEKIKKYPHPNYEIGAVALKTGLAASVVSKWKANERFSYGYGRAEVLGGFINGLFLLFISFFILSEAVERLVEPPEVKHERLFVVSVLGLFVNLIGIFIFQHGGANHGHSHDHGHGHSHDHGHGHSHGGSNAVIMKGVFLHILADTLGSVGVIISSVLMYMFDWMIADPICSIFIAVLIALSVGSLISESVVILMQRQPRQLDDSLPHAYNKVLALEGVQNVQETHFWTLSSDFFAGGLKLEVTAQADQKYIVSHTQMIFKSIGVSQVFVQLDYEFNKNTYMNLQKQPL</sequence>
<dbReference type="OrthoDB" id="29444at2759"/>
<dbReference type="PANTHER" id="PTHR45755:SF4">
    <property type="entry name" value="ZINC TRANSPORTER 7"/>
    <property type="match status" value="1"/>
</dbReference>
<dbReference type="GO" id="GO:0005385">
    <property type="term" value="F:zinc ion transmembrane transporter activity"/>
    <property type="evidence" value="ECO:0007669"/>
    <property type="project" value="InterPro"/>
</dbReference>
<dbReference type="InterPro" id="IPR045316">
    <property type="entry name" value="Msc2-like"/>
</dbReference>
<dbReference type="PANTHER" id="PTHR45755">
    <property type="match status" value="1"/>
</dbReference>
<dbReference type="InterPro" id="IPR011990">
    <property type="entry name" value="TPR-like_helical_dom_sf"/>
</dbReference>
<keyword evidence="6" id="KW-0812">Transmembrane</keyword>
<dbReference type="InterPro" id="IPR058533">
    <property type="entry name" value="Cation_efflux_TM"/>
</dbReference>
<gene>
    <name evidence="14" type="ORF">LSAA_14612</name>
</gene>
<dbReference type="Proteomes" id="UP000675881">
    <property type="component" value="Chromosome 9"/>
</dbReference>
<dbReference type="GO" id="GO:0006882">
    <property type="term" value="P:intracellular zinc ion homeostasis"/>
    <property type="evidence" value="ECO:0007669"/>
    <property type="project" value="InterPro"/>
</dbReference>
<dbReference type="SUPFAM" id="SSF161111">
    <property type="entry name" value="Cation efflux protein transmembrane domain-like"/>
    <property type="match status" value="1"/>
</dbReference>
<dbReference type="SUPFAM" id="SSF48452">
    <property type="entry name" value="TPR-like"/>
    <property type="match status" value="1"/>
</dbReference>
<dbReference type="EMBL" id="HG994588">
    <property type="protein sequence ID" value="CAF3041455.1"/>
    <property type="molecule type" value="Genomic_DNA"/>
</dbReference>
<dbReference type="InterPro" id="IPR046341">
    <property type="entry name" value="SET_dom_sf"/>
</dbReference>
<keyword evidence="7" id="KW-0864">Zinc transport</keyword>
<dbReference type="Gene3D" id="1.20.1510.10">
    <property type="entry name" value="Cation efflux protein transmembrane domain"/>
    <property type="match status" value="1"/>
</dbReference>
<dbReference type="InterPro" id="IPR005828">
    <property type="entry name" value="MFS_sugar_transport-like"/>
</dbReference>
<dbReference type="InterPro" id="IPR027469">
    <property type="entry name" value="Cation_efflux_TMD_sf"/>
</dbReference>
<organism evidence="14 15">
    <name type="scientific">Lepeophtheirus salmonis</name>
    <name type="common">Salmon louse</name>
    <name type="synonym">Caligus salmonis</name>
    <dbReference type="NCBI Taxonomy" id="72036"/>
    <lineage>
        <taxon>Eukaryota</taxon>
        <taxon>Metazoa</taxon>
        <taxon>Ecdysozoa</taxon>
        <taxon>Arthropoda</taxon>
        <taxon>Crustacea</taxon>
        <taxon>Multicrustacea</taxon>
        <taxon>Hexanauplia</taxon>
        <taxon>Copepoda</taxon>
        <taxon>Siphonostomatoida</taxon>
        <taxon>Caligidae</taxon>
        <taxon>Lepeophtheirus</taxon>
    </lineage>
</organism>